<name>A0A645CM98_9ZZZZ</name>
<dbReference type="EMBL" id="VSSQ01028342">
    <property type="protein sequence ID" value="MPM78027.1"/>
    <property type="molecule type" value="Genomic_DNA"/>
</dbReference>
<gene>
    <name evidence="1" type="ORF">SDC9_125037</name>
</gene>
<proteinExistence type="predicted"/>
<sequence length="117" mass="13005">MVVRGRLSVRDEKAPQLMCDALTSLAAEPGEEPPPACQESAPQEQRLYVKIPSPEDPRLERIDKLLVMFPGESGLVIYAADCNRRLRRTCVIHEALVAELRELLGAENVVLRQEANG</sequence>
<comment type="caution">
    <text evidence="1">The sequence shown here is derived from an EMBL/GenBank/DDBJ whole genome shotgun (WGS) entry which is preliminary data.</text>
</comment>
<accession>A0A645CM98</accession>
<protein>
    <submittedName>
        <fullName evidence="1">Uncharacterized protein</fullName>
    </submittedName>
</protein>
<evidence type="ECO:0000313" key="1">
    <source>
        <dbReference type="EMBL" id="MPM78027.1"/>
    </source>
</evidence>
<reference evidence="1" key="1">
    <citation type="submission" date="2019-08" db="EMBL/GenBank/DDBJ databases">
        <authorList>
            <person name="Kucharzyk K."/>
            <person name="Murdoch R.W."/>
            <person name="Higgins S."/>
            <person name="Loffler F."/>
        </authorList>
    </citation>
    <scope>NUCLEOTIDE SEQUENCE</scope>
</reference>
<organism evidence="1">
    <name type="scientific">bioreactor metagenome</name>
    <dbReference type="NCBI Taxonomy" id="1076179"/>
    <lineage>
        <taxon>unclassified sequences</taxon>
        <taxon>metagenomes</taxon>
        <taxon>ecological metagenomes</taxon>
    </lineage>
</organism>
<dbReference type="AlphaFoldDB" id="A0A645CM98"/>